<dbReference type="InterPro" id="IPR045324">
    <property type="entry name" value="Small_multidrug_res"/>
</dbReference>
<keyword evidence="11" id="KW-1185">Reference proteome</keyword>
<name>A0ABW3P5T9_9PROT</name>
<evidence type="ECO:0000313" key="10">
    <source>
        <dbReference type="EMBL" id="MFD1121394.1"/>
    </source>
</evidence>
<reference evidence="11" key="1">
    <citation type="journal article" date="2019" name="Int. J. Syst. Evol. Microbiol.">
        <title>The Global Catalogue of Microorganisms (GCM) 10K type strain sequencing project: providing services to taxonomists for standard genome sequencing and annotation.</title>
        <authorList>
            <consortium name="The Broad Institute Genomics Platform"/>
            <consortium name="The Broad Institute Genome Sequencing Center for Infectious Disease"/>
            <person name="Wu L."/>
            <person name="Ma J."/>
        </authorList>
    </citation>
    <scope>NUCLEOTIDE SEQUENCE [LARGE SCALE GENOMIC DNA]</scope>
    <source>
        <strain evidence="11">CCUG 58411</strain>
    </source>
</reference>
<feature type="transmembrane region" description="Helical" evidence="9">
    <location>
        <begin position="30"/>
        <end position="48"/>
    </location>
</feature>
<evidence type="ECO:0000256" key="9">
    <source>
        <dbReference type="SAM" id="Phobius"/>
    </source>
</evidence>
<protein>
    <submittedName>
        <fullName evidence="10">DMT family transporter</fullName>
    </submittedName>
</protein>
<evidence type="ECO:0000256" key="7">
    <source>
        <dbReference type="ARBA" id="ARBA00038032"/>
    </source>
</evidence>
<evidence type="ECO:0000256" key="6">
    <source>
        <dbReference type="ARBA" id="ARBA00023136"/>
    </source>
</evidence>
<dbReference type="InterPro" id="IPR000390">
    <property type="entry name" value="Small_drug/metabolite_transptr"/>
</dbReference>
<comment type="caution">
    <text evidence="10">The sequence shown here is derived from an EMBL/GenBank/DDBJ whole genome shotgun (WGS) entry which is preliminary data.</text>
</comment>
<proteinExistence type="inferred from homology"/>
<keyword evidence="6 9" id="KW-0472">Membrane</keyword>
<dbReference type="Pfam" id="PF00893">
    <property type="entry name" value="Multi_Drug_Res"/>
    <property type="match status" value="1"/>
</dbReference>
<sequence length="110" mass="11933">MKYWLYLAIAIISEITATSSLKASEGFTRLLPSIAVVIGYSLSFYFLSLTLKAIPIGITYAIWAGLGIVLLAIVGWVFYGQKLDTPALIGMAFILAGVLIMNLFSKTVSH</sequence>
<feature type="transmembrane region" description="Helical" evidence="9">
    <location>
        <begin position="85"/>
        <end position="104"/>
    </location>
</feature>
<dbReference type="SUPFAM" id="SSF103481">
    <property type="entry name" value="Multidrug resistance efflux transporter EmrE"/>
    <property type="match status" value="1"/>
</dbReference>
<evidence type="ECO:0000256" key="5">
    <source>
        <dbReference type="ARBA" id="ARBA00022989"/>
    </source>
</evidence>
<keyword evidence="2" id="KW-0813">Transport</keyword>
<comment type="similarity">
    <text evidence="7 8">Belongs to the drug/metabolite transporter (DMT) superfamily. Small multidrug resistance (SMR) (TC 2.A.7.1) family.</text>
</comment>
<keyword evidence="4 8" id="KW-0812">Transmembrane</keyword>
<comment type="subcellular location">
    <subcellularLocation>
        <location evidence="1 8">Cell membrane</location>
        <topology evidence="1 8">Multi-pass membrane protein</topology>
    </subcellularLocation>
</comment>
<evidence type="ECO:0000256" key="1">
    <source>
        <dbReference type="ARBA" id="ARBA00004651"/>
    </source>
</evidence>
<accession>A0ABW3P5T9</accession>
<organism evidence="10 11">
    <name type="scientific">Methylophilus flavus</name>
    <dbReference type="NCBI Taxonomy" id="640084"/>
    <lineage>
        <taxon>Bacteria</taxon>
        <taxon>Pseudomonadati</taxon>
        <taxon>Pseudomonadota</taxon>
        <taxon>Betaproteobacteria</taxon>
        <taxon>Nitrosomonadales</taxon>
        <taxon>Methylophilaceae</taxon>
        <taxon>Methylophilus</taxon>
    </lineage>
</organism>
<evidence type="ECO:0000256" key="2">
    <source>
        <dbReference type="ARBA" id="ARBA00022448"/>
    </source>
</evidence>
<evidence type="ECO:0000313" key="11">
    <source>
        <dbReference type="Proteomes" id="UP001597206"/>
    </source>
</evidence>
<dbReference type="EMBL" id="JBHTLN010000001">
    <property type="protein sequence ID" value="MFD1121394.1"/>
    <property type="molecule type" value="Genomic_DNA"/>
</dbReference>
<dbReference type="InterPro" id="IPR037185">
    <property type="entry name" value="EmrE-like"/>
</dbReference>
<dbReference type="PANTHER" id="PTHR30561:SF1">
    <property type="entry name" value="MULTIDRUG TRANSPORTER EMRE"/>
    <property type="match status" value="1"/>
</dbReference>
<dbReference type="Proteomes" id="UP001597206">
    <property type="component" value="Unassembled WGS sequence"/>
</dbReference>
<feature type="transmembrane region" description="Helical" evidence="9">
    <location>
        <begin position="60"/>
        <end position="79"/>
    </location>
</feature>
<dbReference type="PANTHER" id="PTHR30561">
    <property type="entry name" value="SMR FAMILY PROTON-DEPENDENT DRUG EFFLUX TRANSPORTER SUGE"/>
    <property type="match status" value="1"/>
</dbReference>
<keyword evidence="3" id="KW-1003">Cell membrane</keyword>
<dbReference type="RefSeq" id="WP_379030126.1">
    <property type="nucleotide sequence ID" value="NZ_JBHTLN010000001.1"/>
</dbReference>
<gene>
    <name evidence="10" type="ORF">ACFQ2T_02680</name>
</gene>
<evidence type="ECO:0000256" key="8">
    <source>
        <dbReference type="RuleBase" id="RU003942"/>
    </source>
</evidence>
<evidence type="ECO:0000256" key="3">
    <source>
        <dbReference type="ARBA" id="ARBA00022475"/>
    </source>
</evidence>
<evidence type="ECO:0000256" key="4">
    <source>
        <dbReference type="ARBA" id="ARBA00022692"/>
    </source>
</evidence>
<keyword evidence="5 9" id="KW-1133">Transmembrane helix</keyword>
<dbReference type="Gene3D" id="1.10.3730.20">
    <property type="match status" value="1"/>
</dbReference>